<dbReference type="SUPFAM" id="SSF100950">
    <property type="entry name" value="NagB/RpiA/CoA transferase-like"/>
    <property type="match status" value="1"/>
</dbReference>
<evidence type="ECO:0000256" key="2">
    <source>
        <dbReference type="ARBA" id="ARBA00023015"/>
    </source>
</evidence>
<evidence type="ECO:0000256" key="3">
    <source>
        <dbReference type="ARBA" id="ARBA00023125"/>
    </source>
</evidence>
<keyword evidence="3" id="KW-0238">DNA-binding</keyword>
<keyword evidence="4" id="KW-0804">Transcription</keyword>
<dbReference type="Proteomes" id="UP000051751">
    <property type="component" value="Unassembled WGS sequence"/>
</dbReference>
<name>A0A0R2FUC1_9LACO</name>
<evidence type="ECO:0000313" key="7">
    <source>
        <dbReference type="EMBL" id="KRN28503.1"/>
    </source>
</evidence>
<gene>
    <name evidence="7" type="ORF">IV38_GL001505</name>
    <name evidence="8" type="ORF">IV40_GL001291</name>
</gene>
<dbReference type="PATRIC" id="fig|81857.3.peg.1514"/>
<dbReference type="InterPro" id="IPR037171">
    <property type="entry name" value="NagB/RpiA_transferase-like"/>
</dbReference>
<dbReference type="InterPro" id="IPR007324">
    <property type="entry name" value="Sugar-bd_dom_put"/>
</dbReference>
<dbReference type="OrthoDB" id="9793820at2"/>
<dbReference type="GO" id="GO:0030246">
    <property type="term" value="F:carbohydrate binding"/>
    <property type="evidence" value="ECO:0007669"/>
    <property type="project" value="InterPro"/>
</dbReference>
<evidence type="ECO:0000313" key="10">
    <source>
        <dbReference type="Proteomes" id="UP000051751"/>
    </source>
</evidence>
<dbReference type="InterPro" id="IPR051054">
    <property type="entry name" value="SorC_transcr_regulators"/>
</dbReference>
<reference evidence="9 10" key="1">
    <citation type="journal article" date="2015" name="Genome Announc.">
        <title>Expanding the biotechnology potential of lactobacilli through comparative genomics of 213 strains and associated genera.</title>
        <authorList>
            <person name="Sun Z."/>
            <person name="Harris H.M."/>
            <person name="McCann A."/>
            <person name="Guo C."/>
            <person name="Argimon S."/>
            <person name="Zhang W."/>
            <person name="Yang X."/>
            <person name="Jeffery I.B."/>
            <person name="Cooney J.C."/>
            <person name="Kagawa T.F."/>
            <person name="Liu W."/>
            <person name="Song Y."/>
            <person name="Salvetti E."/>
            <person name="Wrobel A."/>
            <person name="Rasinkangas P."/>
            <person name="Parkhill J."/>
            <person name="Rea M.C."/>
            <person name="O'Sullivan O."/>
            <person name="Ritari J."/>
            <person name="Douillard F.P."/>
            <person name="Paul Ross R."/>
            <person name="Yang R."/>
            <person name="Briner A.E."/>
            <person name="Felis G.E."/>
            <person name="de Vos W.M."/>
            <person name="Barrangou R."/>
            <person name="Klaenhammer T.R."/>
            <person name="Caufield P.W."/>
            <person name="Cui Y."/>
            <person name="Zhang H."/>
            <person name="O'Toole P.W."/>
        </authorList>
    </citation>
    <scope>NUCLEOTIDE SEQUENCE [LARGE SCALE GENOMIC DNA]</scope>
    <source>
        <strain evidence="7 10">ATCC BAA-66</strain>
        <strain evidence="8 9">DSM 13344</strain>
    </source>
</reference>
<comment type="caution">
    <text evidence="8">The sequence shown here is derived from an EMBL/GenBank/DDBJ whole genome shotgun (WGS) entry which is preliminary data.</text>
</comment>
<evidence type="ECO:0000259" key="5">
    <source>
        <dbReference type="Pfam" id="PF04198"/>
    </source>
</evidence>
<dbReference type="EMBL" id="JQAZ01000003">
    <property type="protein sequence ID" value="KRN32003.1"/>
    <property type="molecule type" value="Genomic_DNA"/>
</dbReference>
<keyword evidence="9" id="KW-1185">Reference proteome</keyword>
<dbReference type="InterPro" id="IPR036388">
    <property type="entry name" value="WH-like_DNA-bd_sf"/>
</dbReference>
<dbReference type="EMBL" id="JQAT01000003">
    <property type="protein sequence ID" value="KRN28503.1"/>
    <property type="molecule type" value="Genomic_DNA"/>
</dbReference>
<keyword evidence="2" id="KW-0805">Transcription regulation</keyword>
<feature type="domain" description="CggR N-terminal DNA binding" evidence="6">
    <location>
        <begin position="18"/>
        <end position="88"/>
    </location>
</feature>
<comment type="similarity">
    <text evidence="1">Belongs to the SorC transcriptional regulatory family.</text>
</comment>
<dbReference type="PANTHER" id="PTHR34294">
    <property type="entry name" value="TRANSCRIPTIONAL REGULATOR-RELATED"/>
    <property type="match status" value="1"/>
</dbReference>
<evidence type="ECO:0000259" key="6">
    <source>
        <dbReference type="Pfam" id="PF21715"/>
    </source>
</evidence>
<organism evidence="8 9">
    <name type="scientific">Lactobacillus selangorensis</name>
    <dbReference type="NCBI Taxonomy" id="81857"/>
    <lineage>
        <taxon>Bacteria</taxon>
        <taxon>Bacillati</taxon>
        <taxon>Bacillota</taxon>
        <taxon>Bacilli</taxon>
        <taxon>Lactobacillales</taxon>
        <taxon>Lactobacillaceae</taxon>
        <taxon>Lactobacillus</taxon>
    </lineage>
</organism>
<proteinExistence type="inferred from homology"/>
<dbReference type="Gene3D" id="1.10.10.10">
    <property type="entry name" value="Winged helix-like DNA-binding domain superfamily/Winged helix DNA-binding domain"/>
    <property type="match status" value="1"/>
</dbReference>
<feature type="domain" description="Sugar-binding" evidence="5">
    <location>
        <begin position="91"/>
        <end position="341"/>
    </location>
</feature>
<dbReference type="Proteomes" id="UP000051645">
    <property type="component" value="Unassembled WGS sequence"/>
</dbReference>
<accession>A0A0R2FUC1</accession>
<dbReference type="Gene3D" id="3.40.50.1360">
    <property type="match status" value="1"/>
</dbReference>
<evidence type="ECO:0000313" key="9">
    <source>
        <dbReference type="Proteomes" id="UP000051645"/>
    </source>
</evidence>
<evidence type="ECO:0000313" key="8">
    <source>
        <dbReference type="EMBL" id="KRN32003.1"/>
    </source>
</evidence>
<dbReference type="InterPro" id="IPR036390">
    <property type="entry name" value="WH_DNA-bd_sf"/>
</dbReference>
<dbReference type="RefSeq" id="WP_057769458.1">
    <property type="nucleotide sequence ID" value="NZ_JQAT01000003.1"/>
</dbReference>
<dbReference type="AlphaFoldDB" id="A0A0R2FUC1"/>
<evidence type="ECO:0000256" key="1">
    <source>
        <dbReference type="ARBA" id="ARBA00010466"/>
    </source>
</evidence>
<dbReference type="SUPFAM" id="SSF46785">
    <property type="entry name" value="Winged helix' DNA-binding domain"/>
    <property type="match status" value="1"/>
</dbReference>
<dbReference type="PANTHER" id="PTHR34294:SF5">
    <property type="entry name" value="CENTRAL GLYCOLYTIC GENES REGULATOR"/>
    <property type="match status" value="1"/>
</dbReference>
<dbReference type="GO" id="GO:0003677">
    <property type="term" value="F:DNA binding"/>
    <property type="evidence" value="ECO:0007669"/>
    <property type="project" value="UniProtKB-KW"/>
</dbReference>
<protein>
    <submittedName>
        <fullName evidence="8">CggR protein</fullName>
    </submittedName>
</protein>
<dbReference type="STRING" id="81857.IV38_GL001505"/>
<dbReference type="InterPro" id="IPR048715">
    <property type="entry name" value="CggR_N"/>
</dbReference>
<evidence type="ECO:0000256" key="4">
    <source>
        <dbReference type="ARBA" id="ARBA00023163"/>
    </source>
</evidence>
<dbReference type="Pfam" id="PF21715">
    <property type="entry name" value="CggR_N"/>
    <property type="match status" value="1"/>
</dbReference>
<dbReference type="Pfam" id="PF04198">
    <property type="entry name" value="Sugar-bind"/>
    <property type="match status" value="1"/>
</dbReference>
<sequence>MHSDFNWIEDIAPDLMSVITKRYQILQNINWMEPIGRRSLAQKLNVSERVLRTETDFLKAQGLLNSTKSGMVLTKHGNEVYEGISHVMNQFLGVSHTEKKLSQYLGIERCLIISGNSDEQPKVMAEIGKMVNQTLQIILPLGRDIIAVMGGTTMARVATELTPKLSDRRELLFVPARGGVGENVTIQANNVAAQMAKHSDGKYRAMYLPENVSPDTYASLMKEPSIKEVVTLIDKSQTVLHSIGEALTMAKRRHLSSDVIDFLEQRRAVAEAFGYFFNAAGSVVYKIPRIGMQIRDLKNKPYVIAVAAGESKAKAIDAYMKNAPHQTWLITDEGAAKMILKGATL</sequence>